<evidence type="ECO:0000313" key="4">
    <source>
        <dbReference type="Proteomes" id="UP001203761"/>
    </source>
</evidence>
<feature type="compositionally biased region" description="Pro residues" evidence="1">
    <location>
        <begin position="1"/>
        <end position="11"/>
    </location>
</feature>
<feature type="compositionally biased region" description="Pro residues" evidence="1">
    <location>
        <begin position="19"/>
        <end position="31"/>
    </location>
</feature>
<proteinExistence type="predicted"/>
<feature type="compositionally biased region" description="Pro residues" evidence="1">
    <location>
        <begin position="266"/>
        <end position="276"/>
    </location>
</feature>
<dbReference type="Proteomes" id="UP001203761">
    <property type="component" value="Unassembled WGS sequence"/>
</dbReference>
<evidence type="ECO:0000256" key="2">
    <source>
        <dbReference type="SAM" id="Phobius"/>
    </source>
</evidence>
<sequence>MAYRFNPPPNWPIEEAGWTPPPGWTPDPEWGPAPDGWNFWAEAEDSAAAGSAPALGTAADASAEERPETQDESQAEVQDEAQDEAHVEPLVEAAPVSSLGDEPGIADDESSVVDEAPVVIVEDVEDVEGFDAELPVDENTVDEAPSDLLGDSVSHESEAPFAEVAADESPAAELQVAEESEALELADQAADAGEAVHPVTEGAATTVGTADVEVEPEPAFEPALAEPEPTPAAAEPVFEPALAEPEPVLEPAAVESEPAGEAAPAYPGPAFQPAPVEPASAPAAPAHESSDDVDPELRSDPHLAPVPAPVHHQAPGEPVSAVRRFWWLGCLLLLVIVVLAVVVGGSALAAEHSASALGGATVLGQAETA</sequence>
<feature type="region of interest" description="Disordered" evidence="1">
    <location>
        <begin position="254"/>
        <end position="315"/>
    </location>
</feature>
<feature type="compositionally biased region" description="Low complexity" evidence="1">
    <location>
        <begin position="254"/>
        <end position="265"/>
    </location>
</feature>
<protein>
    <submittedName>
        <fullName evidence="3">Uncharacterized protein</fullName>
    </submittedName>
</protein>
<keyword evidence="2" id="KW-1133">Transmembrane helix</keyword>
<feature type="compositionally biased region" description="Low complexity" evidence="1">
    <location>
        <begin position="277"/>
        <end position="286"/>
    </location>
</feature>
<feature type="compositionally biased region" description="Low complexity" evidence="1">
    <location>
        <begin position="302"/>
        <end position="315"/>
    </location>
</feature>
<feature type="compositionally biased region" description="Low complexity" evidence="1">
    <location>
        <begin position="46"/>
        <end position="61"/>
    </location>
</feature>
<keyword evidence="4" id="KW-1185">Reference proteome</keyword>
<name>A0ABT0R2H3_9MICO</name>
<feature type="compositionally biased region" description="Acidic residues" evidence="1">
    <location>
        <begin position="70"/>
        <end position="82"/>
    </location>
</feature>
<feature type="transmembrane region" description="Helical" evidence="2">
    <location>
        <begin position="325"/>
        <end position="350"/>
    </location>
</feature>
<feature type="region of interest" description="Disordered" evidence="1">
    <location>
        <begin position="1"/>
        <end position="115"/>
    </location>
</feature>
<reference evidence="3" key="1">
    <citation type="submission" date="2022-02" db="EMBL/GenBank/DDBJ databases">
        <authorList>
            <person name="Lee M."/>
            <person name="Kim S.-J."/>
            <person name="Jung M.-Y."/>
        </authorList>
    </citation>
    <scope>NUCLEOTIDE SEQUENCE</scope>
    <source>
        <strain evidence="3">JHP9</strain>
    </source>
</reference>
<organism evidence="3 4">
    <name type="scientific">Brachybacterium equifaecis</name>
    <dbReference type="NCBI Taxonomy" id="2910770"/>
    <lineage>
        <taxon>Bacteria</taxon>
        <taxon>Bacillati</taxon>
        <taxon>Actinomycetota</taxon>
        <taxon>Actinomycetes</taxon>
        <taxon>Micrococcales</taxon>
        <taxon>Dermabacteraceae</taxon>
        <taxon>Brachybacterium</taxon>
    </lineage>
</organism>
<dbReference type="EMBL" id="JAKNCJ010000008">
    <property type="protein sequence ID" value="MCL6424132.1"/>
    <property type="molecule type" value="Genomic_DNA"/>
</dbReference>
<comment type="caution">
    <text evidence="3">The sequence shown here is derived from an EMBL/GenBank/DDBJ whole genome shotgun (WGS) entry which is preliminary data.</text>
</comment>
<dbReference type="RefSeq" id="WP_249738212.1">
    <property type="nucleotide sequence ID" value="NZ_JAKNCJ010000008.1"/>
</dbReference>
<gene>
    <name evidence="3" type="ORF">Bequi_12215</name>
</gene>
<feature type="region of interest" description="Disordered" evidence="1">
    <location>
        <begin position="129"/>
        <end position="194"/>
    </location>
</feature>
<feature type="compositionally biased region" description="Low complexity" evidence="1">
    <location>
        <begin position="185"/>
        <end position="194"/>
    </location>
</feature>
<keyword evidence="2" id="KW-0472">Membrane</keyword>
<keyword evidence="2" id="KW-0812">Transmembrane</keyword>
<feature type="compositionally biased region" description="Acidic residues" evidence="1">
    <location>
        <begin position="129"/>
        <end position="145"/>
    </location>
</feature>
<accession>A0ABT0R2H3</accession>
<evidence type="ECO:0000313" key="3">
    <source>
        <dbReference type="EMBL" id="MCL6424132.1"/>
    </source>
</evidence>
<evidence type="ECO:0000256" key="1">
    <source>
        <dbReference type="SAM" id="MobiDB-lite"/>
    </source>
</evidence>